<dbReference type="PROSITE" id="PS50234">
    <property type="entry name" value="VWFA"/>
    <property type="match status" value="1"/>
</dbReference>
<dbReference type="SUPFAM" id="SSF53300">
    <property type="entry name" value="vWA-like"/>
    <property type="match status" value="1"/>
</dbReference>
<sequence>MKSLISSSVLAVSLLAVPKALAVTPVDIELSLLVDISGSISSSEYDMQMLGYQAAFESDRLQNAIINGTEGQIAVQLIMWSGSSQQQVMIDWSLINSAQSADDFAQDISGLARPFSGWTAIGSAIDFAAPLFDSNEYEGFEQIIDISGDGTNNSGRSVSAASNDAIANGIDTINGIVITQRQSVVDQYTTQVINGDSPFLLATTNFQDFQQAIENKIVAEIEGSRPAGAITVPAPGTNVLFIIALICIFGSRVLAKENTHETV</sequence>
<accession>A0ABQ6HA07</accession>
<evidence type="ECO:0000313" key="4">
    <source>
        <dbReference type="Proteomes" id="UP001157134"/>
    </source>
</evidence>
<organism evidence="3 4">
    <name type="scientific">Thalassotalea loyana</name>
    <dbReference type="NCBI Taxonomy" id="280483"/>
    <lineage>
        <taxon>Bacteria</taxon>
        <taxon>Pseudomonadati</taxon>
        <taxon>Pseudomonadota</taxon>
        <taxon>Gammaproteobacteria</taxon>
        <taxon>Alteromonadales</taxon>
        <taxon>Colwelliaceae</taxon>
        <taxon>Thalassotalea</taxon>
    </lineage>
</organism>
<protein>
    <recommendedName>
        <fullName evidence="2">VWFA domain-containing protein</fullName>
    </recommendedName>
</protein>
<dbReference type="EMBL" id="BSSV01000002">
    <property type="protein sequence ID" value="GLX84948.1"/>
    <property type="molecule type" value="Genomic_DNA"/>
</dbReference>
<feature type="domain" description="VWFA" evidence="2">
    <location>
        <begin position="29"/>
        <end position="221"/>
    </location>
</feature>
<dbReference type="InterPro" id="IPR002035">
    <property type="entry name" value="VWF_A"/>
</dbReference>
<gene>
    <name evidence="3" type="ORF">tloyanaT_12000</name>
</gene>
<name>A0ABQ6HA07_9GAMM</name>
<dbReference type="InterPro" id="IPR010607">
    <property type="entry name" value="DUF1194"/>
</dbReference>
<proteinExistence type="predicted"/>
<dbReference type="Pfam" id="PF06707">
    <property type="entry name" value="DUF1194"/>
    <property type="match status" value="1"/>
</dbReference>
<dbReference type="RefSeq" id="WP_284296641.1">
    <property type="nucleotide sequence ID" value="NZ_BSSV01000002.1"/>
</dbReference>
<dbReference type="InterPro" id="IPR036465">
    <property type="entry name" value="vWFA_dom_sf"/>
</dbReference>
<dbReference type="Gene3D" id="3.40.50.410">
    <property type="entry name" value="von Willebrand factor, type A domain"/>
    <property type="match status" value="1"/>
</dbReference>
<feature type="signal peptide" evidence="1">
    <location>
        <begin position="1"/>
        <end position="22"/>
    </location>
</feature>
<keyword evidence="4" id="KW-1185">Reference proteome</keyword>
<evidence type="ECO:0000259" key="2">
    <source>
        <dbReference type="PROSITE" id="PS50234"/>
    </source>
</evidence>
<evidence type="ECO:0000256" key="1">
    <source>
        <dbReference type="SAM" id="SignalP"/>
    </source>
</evidence>
<evidence type="ECO:0000313" key="3">
    <source>
        <dbReference type="EMBL" id="GLX84948.1"/>
    </source>
</evidence>
<comment type="caution">
    <text evidence="3">The sequence shown here is derived from an EMBL/GenBank/DDBJ whole genome shotgun (WGS) entry which is preliminary data.</text>
</comment>
<reference evidence="3 4" key="1">
    <citation type="submission" date="2023-03" db="EMBL/GenBank/DDBJ databases">
        <title>Thalassotalea loyana LMG 22536T draft genome sequence.</title>
        <authorList>
            <person name="Sawabe T."/>
        </authorList>
    </citation>
    <scope>NUCLEOTIDE SEQUENCE [LARGE SCALE GENOMIC DNA]</scope>
    <source>
        <strain evidence="3 4">LMG 22536</strain>
    </source>
</reference>
<feature type="chain" id="PRO_5046299623" description="VWFA domain-containing protein" evidence="1">
    <location>
        <begin position="23"/>
        <end position="263"/>
    </location>
</feature>
<dbReference type="Proteomes" id="UP001157134">
    <property type="component" value="Unassembled WGS sequence"/>
</dbReference>
<keyword evidence="1" id="KW-0732">Signal</keyword>